<organism evidence="1 2">
    <name type="scientific">Sutterella seckii</name>
    <dbReference type="NCBI Taxonomy" id="1944635"/>
    <lineage>
        <taxon>Bacteria</taxon>
        <taxon>Pseudomonadati</taxon>
        <taxon>Pseudomonadota</taxon>
        <taxon>Betaproteobacteria</taxon>
        <taxon>Burkholderiales</taxon>
        <taxon>Sutterellaceae</taxon>
        <taxon>Sutterella</taxon>
    </lineage>
</organism>
<dbReference type="OrthoDB" id="7804473at2"/>
<dbReference type="RefSeq" id="WP_152159047.1">
    <property type="nucleotide sequence ID" value="NZ_WEHX01000110.1"/>
</dbReference>
<dbReference type="Proteomes" id="UP000430564">
    <property type="component" value="Unassembled WGS sequence"/>
</dbReference>
<dbReference type="EMBL" id="WEHX01000110">
    <property type="protein sequence ID" value="KAB7654128.1"/>
    <property type="molecule type" value="Genomic_DNA"/>
</dbReference>
<accession>A0A6I1EI03</accession>
<evidence type="ECO:0000313" key="2">
    <source>
        <dbReference type="Proteomes" id="UP000430564"/>
    </source>
</evidence>
<dbReference type="AlphaFoldDB" id="A0A6I1EI03"/>
<proteinExistence type="predicted"/>
<evidence type="ECO:0000313" key="1">
    <source>
        <dbReference type="EMBL" id="KAB7654128.1"/>
    </source>
</evidence>
<reference evidence="1 2" key="1">
    <citation type="submission" date="2019-10" db="EMBL/GenBank/DDBJ databases">
        <title>Genome diversity of Sutterella seckii.</title>
        <authorList>
            <person name="Chaplin A.V."/>
            <person name="Sokolova S.R."/>
            <person name="Mosin K.A."/>
            <person name="Ivanova E.L."/>
            <person name="Kochetkova T.O."/>
            <person name="Goltsov A.Y."/>
            <person name="Trofimov D.Y."/>
            <person name="Efimov B.A."/>
        </authorList>
    </citation>
    <scope>NUCLEOTIDE SEQUENCE [LARGE SCALE GENOMIC DNA]</scope>
    <source>
        <strain evidence="1 2">ASD393</strain>
    </source>
</reference>
<gene>
    <name evidence="1" type="ORF">GBM95_10490</name>
</gene>
<sequence length="577" mass="66526">MINFEKFFESNEPNLDFLIDTTNNSRIRSFLESLNFRCFEFNGVNLFYNKITQNPARGDILFSGFSYTDKSIIKGPIISNNIDFDASGNFISIEITQKAFVVRNDLFGLSPIYFGKGLIANRLQLIFLVLKEIGDLSLNNNYTLTPFLLWNAFSQQIASFQTILSGIRKLQQNKFLIASQNSIQEETDALKDVPFCEQSSTTYHTYLLRAADDIVKNLTKIISFDRNSFLAVTGGKDSRVLYAALVSMGKINDVQIITNDVGRDRYISTGLVQKFGGHFGFPEEESLLYSSLSNNFDHYFSHYFFNKINIPDIYIRENMFLSNKAISLIGGYCGEVYYDFYQNIGIRFQSEKYSENELISMLKANSFSEITEKDLADITYTFSNLQGRTWSQKLASHYLEFRNTFHFGSRINKLNQIDFSPLVSRNLFLASRCLPDAVRDTSRITFDLTKIFSEEIAYSQYENVLPDYSKIPYNKHSKYDGIILPLQPNLSLIKYKKLQIPQISTKPLFQEKVDFLTKLLAENKANGFIPDINGKKHTEKIVYFMRKKSPNIDKYITAVLMSLFYKLYNKNESSFSR</sequence>
<evidence type="ECO:0008006" key="3">
    <source>
        <dbReference type="Google" id="ProtNLM"/>
    </source>
</evidence>
<protein>
    <recommendedName>
        <fullName evidence="3">Asparagine synthetase domain-containing protein</fullName>
    </recommendedName>
</protein>
<name>A0A6I1EI03_9BURK</name>
<comment type="caution">
    <text evidence="1">The sequence shown here is derived from an EMBL/GenBank/DDBJ whole genome shotgun (WGS) entry which is preliminary data.</text>
</comment>